<accession>A0AAC9LJ36</accession>
<dbReference type="EMBL" id="CP016076">
    <property type="protein sequence ID" value="APU17612.1"/>
    <property type="molecule type" value="Genomic_DNA"/>
</dbReference>
<evidence type="ECO:0000256" key="1">
    <source>
        <dbReference type="SAM" id="MobiDB-lite"/>
    </source>
</evidence>
<proteinExistence type="predicted"/>
<dbReference type="KEGG" id="acad:UA74_28055"/>
<feature type="region of interest" description="Disordered" evidence="1">
    <location>
        <begin position="13"/>
        <end position="133"/>
    </location>
</feature>
<gene>
    <name evidence="2" type="ORF">UA74_28055</name>
</gene>
<feature type="compositionally biased region" description="Basic and acidic residues" evidence="1">
    <location>
        <begin position="28"/>
        <end position="65"/>
    </location>
</feature>
<keyword evidence="3" id="KW-1185">Reference proteome</keyword>
<dbReference type="AlphaFoldDB" id="A0AAC9LJ36"/>
<evidence type="ECO:0000313" key="2">
    <source>
        <dbReference type="EMBL" id="APU17612.1"/>
    </source>
</evidence>
<protein>
    <submittedName>
        <fullName evidence="2">Uncharacterized protein</fullName>
    </submittedName>
</protein>
<name>A0AAC9LJ36_9PSEU</name>
<dbReference type="RefSeq" id="WP_157434488.1">
    <property type="nucleotide sequence ID" value="NZ_CP016076.1"/>
</dbReference>
<sequence>MSGAQEAVARLRGVVSGAVSRGRQAAVRAREQGDRFRADSRELAEKVDRRSAKPTRDDVTSDELRASAAAFRQDAGLSVPALPSGEELLAEAQKAEEVSRATPTPFRKAHSPAGLETYGEDDDDDFSQQRILG</sequence>
<evidence type="ECO:0000313" key="3">
    <source>
        <dbReference type="Proteomes" id="UP000185511"/>
    </source>
</evidence>
<organism evidence="2 3">
    <name type="scientific">Actinoalloteichus fjordicus</name>
    <dbReference type="NCBI Taxonomy" id="1612552"/>
    <lineage>
        <taxon>Bacteria</taxon>
        <taxon>Bacillati</taxon>
        <taxon>Actinomycetota</taxon>
        <taxon>Actinomycetes</taxon>
        <taxon>Pseudonocardiales</taxon>
        <taxon>Pseudonocardiaceae</taxon>
        <taxon>Actinoalloteichus</taxon>
    </lineage>
</organism>
<reference evidence="3" key="1">
    <citation type="submission" date="2016-06" db="EMBL/GenBank/DDBJ databases">
        <title>Complete genome sequence of Actinoalloteichus fjordicus DSM 46855 (=ADI127-17), type strain of the new species Actinoalloteichus fjordicus.</title>
        <authorList>
            <person name="Ruckert C."/>
            <person name="Nouioui I."/>
            <person name="Willmese J."/>
            <person name="van Wezel G."/>
            <person name="Klenk H.-P."/>
            <person name="Kalinowski J."/>
            <person name="Zotchev S.B."/>
        </authorList>
    </citation>
    <scope>NUCLEOTIDE SEQUENCE [LARGE SCALE GENOMIC DNA]</scope>
    <source>
        <strain evidence="3">ADI127-7</strain>
    </source>
</reference>
<dbReference type="Proteomes" id="UP000185511">
    <property type="component" value="Chromosome"/>
</dbReference>